<dbReference type="Pfam" id="PF13396">
    <property type="entry name" value="PLDc_N"/>
    <property type="match status" value="1"/>
</dbReference>
<reference evidence="8 9" key="1">
    <citation type="submission" date="2023-08" db="EMBL/GenBank/DDBJ databases">
        <title>Draft genome sequence of Algoriphagus confluentis.</title>
        <authorList>
            <person name="Takatani N."/>
            <person name="Hosokawa M."/>
            <person name="Sawabe T."/>
        </authorList>
    </citation>
    <scope>NUCLEOTIDE SEQUENCE [LARGE SCALE GENOMIC DNA]</scope>
    <source>
        <strain evidence="8 9">NBRC 111222</strain>
    </source>
</reference>
<keyword evidence="2" id="KW-1003">Cell membrane</keyword>
<evidence type="ECO:0000256" key="3">
    <source>
        <dbReference type="ARBA" id="ARBA00022692"/>
    </source>
</evidence>
<evidence type="ECO:0000256" key="4">
    <source>
        <dbReference type="ARBA" id="ARBA00022989"/>
    </source>
</evidence>
<evidence type="ECO:0000259" key="7">
    <source>
        <dbReference type="Pfam" id="PF13396"/>
    </source>
</evidence>
<protein>
    <recommendedName>
        <fullName evidence="7">Cardiolipin synthase N-terminal domain-containing protein</fullName>
    </recommendedName>
</protein>
<keyword evidence="4 6" id="KW-1133">Transmembrane helix</keyword>
<keyword evidence="5 6" id="KW-0472">Membrane</keyword>
<evidence type="ECO:0000256" key="6">
    <source>
        <dbReference type="SAM" id="Phobius"/>
    </source>
</evidence>
<proteinExistence type="predicted"/>
<comment type="caution">
    <text evidence="8">The sequence shown here is derived from an EMBL/GenBank/DDBJ whole genome shotgun (WGS) entry which is preliminary data.</text>
</comment>
<keyword evidence="9" id="KW-1185">Reference proteome</keyword>
<accession>A0ABQ6PQX8</accession>
<keyword evidence="3 6" id="KW-0812">Transmembrane</keyword>
<evidence type="ECO:0000256" key="1">
    <source>
        <dbReference type="ARBA" id="ARBA00004651"/>
    </source>
</evidence>
<dbReference type="RefSeq" id="WP_338224772.1">
    <property type="nucleotide sequence ID" value="NZ_BTPD01000008.1"/>
</dbReference>
<name>A0ABQ6PQX8_9BACT</name>
<feature type="transmembrane region" description="Helical" evidence="6">
    <location>
        <begin position="47"/>
        <end position="66"/>
    </location>
</feature>
<gene>
    <name evidence="8" type="ORF">Aconfl_27040</name>
</gene>
<dbReference type="EMBL" id="BTPD01000008">
    <property type="protein sequence ID" value="GMQ30061.1"/>
    <property type="molecule type" value="Genomic_DNA"/>
</dbReference>
<evidence type="ECO:0000256" key="2">
    <source>
        <dbReference type="ARBA" id="ARBA00022475"/>
    </source>
</evidence>
<evidence type="ECO:0000313" key="8">
    <source>
        <dbReference type="EMBL" id="GMQ30061.1"/>
    </source>
</evidence>
<sequence length="74" mass="8447">MELAFIQNIGGGFLIFLLFSLAYFILWVYCILDVIQSEFKDQNMKLIWIVILLFAQGFGPIAYLVLGRGTKKIA</sequence>
<feature type="domain" description="Cardiolipin synthase N-terminal" evidence="7">
    <location>
        <begin position="25"/>
        <end position="68"/>
    </location>
</feature>
<comment type="subcellular location">
    <subcellularLocation>
        <location evidence="1">Cell membrane</location>
        <topology evidence="1">Multi-pass membrane protein</topology>
    </subcellularLocation>
</comment>
<organism evidence="8 9">
    <name type="scientific">Algoriphagus confluentis</name>
    <dbReference type="NCBI Taxonomy" id="1697556"/>
    <lineage>
        <taxon>Bacteria</taxon>
        <taxon>Pseudomonadati</taxon>
        <taxon>Bacteroidota</taxon>
        <taxon>Cytophagia</taxon>
        <taxon>Cytophagales</taxon>
        <taxon>Cyclobacteriaceae</taxon>
        <taxon>Algoriphagus</taxon>
    </lineage>
</organism>
<evidence type="ECO:0000313" key="9">
    <source>
        <dbReference type="Proteomes" id="UP001338309"/>
    </source>
</evidence>
<dbReference type="InterPro" id="IPR027379">
    <property type="entry name" value="CLS_N"/>
</dbReference>
<feature type="transmembrane region" description="Helical" evidence="6">
    <location>
        <begin position="12"/>
        <end position="35"/>
    </location>
</feature>
<dbReference type="Proteomes" id="UP001338309">
    <property type="component" value="Unassembled WGS sequence"/>
</dbReference>
<evidence type="ECO:0000256" key="5">
    <source>
        <dbReference type="ARBA" id="ARBA00023136"/>
    </source>
</evidence>